<gene>
    <name evidence="11" type="ORF">KLLA0_B13431g</name>
</gene>
<dbReference type="HOGENOM" id="CLU_150783_1_0_1"/>
<evidence type="ECO:0000313" key="11">
    <source>
        <dbReference type="EMBL" id="CAH02522.1"/>
    </source>
</evidence>
<evidence type="ECO:0000256" key="3">
    <source>
        <dbReference type="ARBA" id="ARBA00022692"/>
    </source>
</evidence>
<dbReference type="STRING" id="284590.Q6CVB0"/>
<proteinExistence type="predicted"/>
<comment type="subcellular location">
    <subcellularLocation>
        <location evidence="8">Endomembrane system</location>
        <topology evidence="8">Single-pass type IV membrane protein</topology>
    </subcellularLocation>
    <subcellularLocation>
        <location evidence="1">Golgi apparatus membrane</location>
    </subcellularLocation>
</comment>
<dbReference type="KEGG" id="kla:KLLA0_B13431g"/>
<evidence type="ECO:0000256" key="6">
    <source>
        <dbReference type="ARBA" id="ARBA00023034"/>
    </source>
</evidence>
<evidence type="ECO:0000256" key="1">
    <source>
        <dbReference type="ARBA" id="ARBA00004394"/>
    </source>
</evidence>
<evidence type="ECO:0000256" key="2">
    <source>
        <dbReference type="ARBA" id="ARBA00022448"/>
    </source>
</evidence>
<dbReference type="AlphaFoldDB" id="Q6CVB0"/>
<dbReference type="CDD" id="cd15853">
    <property type="entry name" value="SNARE_Bet1"/>
    <property type="match status" value="1"/>
</dbReference>
<dbReference type="PROSITE" id="PS50192">
    <property type="entry name" value="T_SNARE"/>
    <property type="match status" value="1"/>
</dbReference>
<keyword evidence="6" id="KW-0333">Golgi apparatus</keyword>
<keyword evidence="3 9" id="KW-0812">Transmembrane</keyword>
<dbReference type="SMART" id="SM00397">
    <property type="entry name" value="t_SNARE"/>
    <property type="match status" value="1"/>
</dbReference>
<dbReference type="PANTHER" id="PTHR12791">
    <property type="entry name" value="GOLGI SNARE BET1-RELATED"/>
    <property type="match status" value="1"/>
</dbReference>
<keyword evidence="12" id="KW-1185">Reference proteome</keyword>
<dbReference type="PaxDb" id="284590-Q6CVB0"/>
<dbReference type="InParanoid" id="Q6CVB0"/>
<evidence type="ECO:0000256" key="5">
    <source>
        <dbReference type="ARBA" id="ARBA00022989"/>
    </source>
</evidence>
<sequence>MSDSKYSQVENDNNQRLDELANKLSTFRNINQDIGNQAANDSSLIDNIQNSFGQLFLNVKNSSTRLQRSMNAGNNIWRMVGVSLLCFFILYTIYKVF</sequence>
<accession>Q6CVB0</accession>
<evidence type="ECO:0000256" key="4">
    <source>
        <dbReference type="ARBA" id="ARBA00022927"/>
    </source>
</evidence>
<keyword evidence="2" id="KW-0813">Transport</keyword>
<dbReference type="SUPFAM" id="SSF58038">
    <property type="entry name" value="SNARE fusion complex"/>
    <property type="match status" value="1"/>
</dbReference>
<name>Q6CVB0_KLULA</name>
<evidence type="ECO:0000259" key="10">
    <source>
        <dbReference type="PROSITE" id="PS50192"/>
    </source>
</evidence>
<keyword evidence="5 9" id="KW-1133">Transmembrane helix</keyword>
<organism evidence="11 12">
    <name type="scientific">Kluyveromyces lactis (strain ATCC 8585 / CBS 2359 / DSM 70799 / NBRC 1267 / NRRL Y-1140 / WM37)</name>
    <name type="common">Yeast</name>
    <name type="synonym">Candida sphaerica</name>
    <dbReference type="NCBI Taxonomy" id="284590"/>
    <lineage>
        <taxon>Eukaryota</taxon>
        <taxon>Fungi</taxon>
        <taxon>Dikarya</taxon>
        <taxon>Ascomycota</taxon>
        <taxon>Saccharomycotina</taxon>
        <taxon>Saccharomycetes</taxon>
        <taxon>Saccharomycetales</taxon>
        <taxon>Saccharomycetaceae</taxon>
        <taxon>Kluyveromyces</taxon>
    </lineage>
</organism>
<dbReference type="InterPro" id="IPR000727">
    <property type="entry name" value="T_SNARE_dom"/>
</dbReference>
<keyword evidence="4" id="KW-0653">Protein transport</keyword>
<keyword evidence="7 9" id="KW-0472">Membrane</keyword>
<dbReference type="FunCoup" id="Q6CVB0">
    <property type="interactions" value="105"/>
</dbReference>
<evidence type="ECO:0000256" key="9">
    <source>
        <dbReference type="SAM" id="Phobius"/>
    </source>
</evidence>
<evidence type="ECO:0000256" key="8">
    <source>
        <dbReference type="ARBA" id="ARBA00046280"/>
    </source>
</evidence>
<feature type="transmembrane region" description="Helical" evidence="9">
    <location>
        <begin position="75"/>
        <end position="94"/>
    </location>
</feature>
<dbReference type="eggNOG" id="ENOG502S4UD">
    <property type="taxonomic scope" value="Eukaryota"/>
</dbReference>
<dbReference type="EMBL" id="CR382122">
    <property type="protein sequence ID" value="CAH02522.1"/>
    <property type="molecule type" value="Genomic_DNA"/>
</dbReference>
<evidence type="ECO:0000313" key="12">
    <source>
        <dbReference type="Proteomes" id="UP000000598"/>
    </source>
</evidence>
<dbReference type="OMA" id="NIWRMVG"/>
<dbReference type="Proteomes" id="UP000000598">
    <property type="component" value="Chromosome B"/>
</dbReference>
<reference evidence="11 12" key="1">
    <citation type="journal article" date="2004" name="Nature">
        <title>Genome evolution in yeasts.</title>
        <authorList>
            <consortium name="Genolevures"/>
            <person name="Dujon B."/>
            <person name="Sherman D."/>
            <person name="Fischer G."/>
            <person name="Durrens P."/>
            <person name="Casaregola S."/>
            <person name="Lafontaine I."/>
            <person name="de Montigny J."/>
            <person name="Marck C."/>
            <person name="Neuveglise C."/>
            <person name="Talla E."/>
            <person name="Goffard N."/>
            <person name="Frangeul L."/>
            <person name="Aigle M."/>
            <person name="Anthouard V."/>
            <person name="Babour A."/>
            <person name="Barbe V."/>
            <person name="Barnay S."/>
            <person name="Blanchin S."/>
            <person name="Beckerich J.M."/>
            <person name="Beyne E."/>
            <person name="Bleykasten C."/>
            <person name="Boisrame A."/>
            <person name="Boyer J."/>
            <person name="Cattolico L."/>
            <person name="Confanioleri F."/>
            <person name="de Daruvar A."/>
            <person name="Despons L."/>
            <person name="Fabre E."/>
            <person name="Fairhead C."/>
            <person name="Ferry-Dumazet H."/>
            <person name="Groppi A."/>
            <person name="Hantraye F."/>
            <person name="Hennequin C."/>
            <person name="Jauniaux N."/>
            <person name="Joyet P."/>
            <person name="Kachouri R."/>
            <person name="Kerrest A."/>
            <person name="Koszul R."/>
            <person name="Lemaire M."/>
            <person name="Lesur I."/>
            <person name="Ma L."/>
            <person name="Muller H."/>
            <person name="Nicaud J.M."/>
            <person name="Nikolski M."/>
            <person name="Oztas S."/>
            <person name="Ozier-Kalogeropoulos O."/>
            <person name="Pellenz S."/>
            <person name="Potier S."/>
            <person name="Richard G.F."/>
            <person name="Straub M.L."/>
            <person name="Suleau A."/>
            <person name="Swennene D."/>
            <person name="Tekaia F."/>
            <person name="Wesolowski-Louvel M."/>
            <person name="Westhof E."/>
            <person name="Wirth B."/>
            <person name="Zeniou-Meyer M."/>
            <person name="Zivanovic I."/>
            <person name="Bolotin-Fukuhara M."/>
            <person name="Thierry A."/>
            <person name="Bouchier C."/>
            <person name="Caudron B."/>
            <person name="Scarpelli C."/>
            <person name="Gaillardin C."/>
            <person name="Weissenbach J."/>
            <person name="Wincker P."/>
            <person name="Souciet J.L."/>
        </authorList>
    </citation>
    <scope>NUCLEOTIDE SEQUENCE [LARGE SCALE GENOMIC DNA]</scope>
    <source>
        <strain evidence="12">ATCC 8585 / CBS 2359 / DSM 70799 / NBRC 1267 / NRRL Y-1140 / WM37</strain>
    </source>
</reference>
<feature type="domain" description="T-SNARE coiled-coil homology" evidence="10">
    <location>
        <begin position="7"/>
        <end position="69"/>
    </location>
</feature>
<protein>
    <submittedName>
        <fullName evidence="11">KLLA0B13431p</fullName>
    </submittedName>
</protein>
<evidence type="ECO:0000256" key="7">
    <source>
        <dbReference type="ARBA" id="ARBA00023136"/>
    </source>
</evidence>
<dbReference type="GO" id="GO:0000139">
    <property type="term" value="C:Golgi membrane"/>
    <property type="evidence" value="ECO:0007669"/>
    <property type="project" value="UniProtKB-SubCell"/>
</dbReference>
<dbReference type="GO" id="GO:0015031">
    <property type="term" value="P:protein transport"/>
    <property type="evidence" value="ECO:0007669"/>
    <property type="project" value="UniProtKB-KW"/>
</dbReference>
<dbReference type="InterPro" id="IPR039899">
    <property type="entry name" value="BET1_SNARE"/>
</dbReference>